<keyword evidence="8 11" id="KW-1133">Transmembrane helix</keyword>
<dbReference type="EC" id="3.6.3.12" evidence="12"/>
<evidence type="ECO:0000313" key="12">
    <source>
        <dbReference type="EMBL" id="CUR52224.1"/>
    </source>
</evidence>
<keyword evidence="10 11" id="KW-0472">Membrane</keyword>
<evidence type="ECO:0000256" key="10">
    <source>
        <dbReference type="ARBA" id="ARBA00023136"/>
    </source>
</evidence>
<keyword evidence="4 11" id="KW-0812">Transmembrane</keyword>
<protein>
    <submittedName>
        <fullName evidence="12">Potassium-transporting ATPase C chain</fullName>
        <ecNumber evidence="12">3.6.3.12</ecNumber>
    </submittedName>
</protein>
<dbReference type="InterPro" id="IPR003820">
    <property type="entry name" value="KdpC"/>
</dbReference>
<evidence type="ECO:0000256" key="3">
    <source>
        <dbReference type="ARBA" id="ARBA00022538"/>
    </source>
</evidence>
<evidence type="ECO:0000256" key="1">
    <source>
        <dbReference type="ARBA" id="ARBA00022448"/>
    </source>
</evidence>
<sequence>MRTITSKVFSPAIRIVVLMIITTGIAYPLLVTAIGQTAMPSQSNGSPVILNGKVVGSELISQSFTSAKFFQPRNDSASGVDPDITPDSAVSQIPAISGATGIPVNALKTLVDLDVARNKETNALVFTPDYVNVLNINVELVKQYPDVYAQEVSAKEVP</sequence>
<dbReference type="PANTHER" id="PTHR30042">
    <property type="entry name" value="POTASSIUM-TRANSPORTING ATPASE C CHAIN"/>
    <property type="match status" value="1"/>
</dbReference>
<gene>
    <name evidence="12" type="primary">kdpC</name>
    <name evidence="12" type="ORF">NDEV_1459</name>
</gene>
<keyword evidence="12" id="KW-0378">Hydrolase</keyword>
<dbReference type="PANTHER" id="PTHR30042:SF2">
    <property type="entry name" value="POTASSIUM-TRANSPORTING ATPASE KDPC SUBUNIT"/>
    <property type="match status" value="1"/>
</dbReference>
<keyword evidence="9" id="KW-0406">Ion transport</keyword>
<proteinExistence type="predicted"/>
<keyword evidence="13" id="KW-1185">Reference proteome</keyword>
<dbReference type="Pfam" id="PF02669">
    <property type="entry name" value="KdpC"/>
    <property type="match status" value="2"/>
</dbReference>
<keyword evidence="6" id="KW-0067">ATP-binding</keyword>
<evidence type="ECO:0000256" key="8">
    <source>
        <dbReference type="ARBA" id="ARBA00022989"/>
    </source>
</evidence>
<dbReference type="PIRSF" id="PIRSF001296">
    <property type="entry name" value="K_ATPase_KdpC"/>
    <property type="match status" value="1"/>
</dbReference>
<evidence type="ECO:0000256" key="7">
    <source>
        <dbReference type="ARBA" id="ARBA00022958"/>
    </source>
</evidence>
<keyword evidence="3" id="KW-0633">Potassium transport</keyword>
<dbReference type="GO" id="GO:0005524">
    <property type="term" value="F:ATP binding"/>
    <property type="evidence" value="ECO:0007669"/>
    <property type="project" value="UniProtKB-KW"/>
</dbReference>
<evidence type="ECO:0000256" key="11">
    <source>
        <dbReference type="SAM" id="Phobius"/>
    </source>
</evidence>
<name>A0A128A4D9_9ARCH</name>
<dbReference type="KEGG" id="ndv:NDEV_1459"/>
<dbReference type="GO" id="GO:0008556">
    <property type="term" value="F:P-type potassium transmembrane transporter activity"/>
    <property type="evidence" value="ECO:0007669"/>
    <property type="project" value="InterPro"/>
</dbReference>
<dbReference type="EMBL" id="LN890280">
    <property type="protein sequence ID" value="CUR52224.1"/>
    <property type="molecule type" value="Genomic_DNA"/>
</dbReference>
<reference evidence="13" key="1">
    <citation type="submission" date="2015-10" db="EMBL/GenBank/DDBJ databases">
        <authorList>
            <person name="Lehtovirta-Morley L.E."/>
            <person name="Vieille C."/>
        </authorList>
    </citation>
    <scope>NUCLEOTIDE SEQUENCE [LARGE SCALE GENOMIC DNA]</scope>
</reference>
<organism evidence="12 13">
    <name type="scientific">Nitrosotalea devaniterrae</name>
    <dbReference type="NCBI Taxonomy" id="1078905"/>
    <lineage>
        <taxon>Archaea</taxon>
        <taxon>Nitrososphaerota</taxon>
        <taxon>Nitrososphaeria</taxon>
        <taxon>Nitrosotaleales</taxon>
        <taxon>Nitrosotaleaceae</taxon>
        <taxon>Nitrosotalea</taxon>
    </lineage>
</organism>
<evidence type="ECO:0000313" key="13">
    <source>
        <dbReference type="Proteomes" id="UP000196239"/>
    </source>
</evidence>
<keyword evidence="7" id="KW-0630">Potassium</keyword>
<evidence type="ECO:0000256" key="9">
    <source>
        <dbReference type="ARBA" id="ARBA00023065"/>
    </source>
</evidence>
<dbReference type="AlphaFoldDB" id="A0A128A4D9"/>
<dbReference type="GO" id="GO:0016787">
    <property type="term" value="F:hydrolase activity"/>
    <property type="evidence" value="ECO:0007669"/>
    <property type="project" value="UniProtKB-KW"/>
</dbReference>
<dbReference type="GO" id="GO:0016020">
    <property type="term" value="C:membrane"/>
    <property type="evidence" value="ECO:0007669"/>
    <property type="project" value="InterPro"/>
</dbReference>
<evidence type="ECO:0000256" key="2">
    <source>
        <dbReference type="ARBA" id="ARBA00022475"/>
    </source>
</evidence>
<evidence type="ECO:0000256" key="5">
    <source>
        <dbReference type="ARBA" id="ARBA00022741"/>
    </source>
</evidence>
<dbReference type="Proteomes" id="UP000196239">
    <property type="component" value="Chromosome 1"/>
</dbReference>
<keyword evidence="1" id="KW-0813">Transport</keyword>
<evidence type="ECO:0000256" key="4">
    <source>
        <dbReference type="ARBA" id="ARBA00022692"/>
    </source>
</evidence>
<accession>A0A128A4D9</accession>
<keyword evidence="5" id="KW-0547">Nucleotide-binding</keyword>
<keyword evidence="2" id="KW-1003">Cell membrane</keyword>
<evidence type="ECO:0000256" key="6">
    <source>
        <dbReference type="ARBA" id="ARBA00022840"/>
    </source>
</evidence>
<feature type="transmembrane region" description="Helical" evidence="11">
    <location>
        <begin position="12"/>
        <end position="34"/>
    </location>
</feature>